<feature type="compositionally biased region" description="Polar residues" evidence="1">
    <location>
        <begin position="147"/>
        <end position="159"/>
    </location>
</feature>
<dbReference type="GeneTree" id="ENSGT00990000203802"/>
<feature type="compositionally biased region" description="Acidic residues" evidence="1">
    <location>
        <begin position="273"/>
        <end position="282"/>
    </location>
</feature>
<name>A0A3B3DGV8_ORYME</name>
<dbReference type="Proteomes" id="UP000261560">
    <property type="component" value="Unplaced"/>
</dbReference>
<dbReference type="AlphaFoldDB" id="A0A3B3DGV8"/>
<sequence>MSSSGLQNLNSVQLSVSSNASETKHGSSLQNLDESGVGFEEDCESFTKTDPPFLGETEEEMAVDSNQPPPNKKRVVEKSLLLDESEAPPQAWSLDPLFNCNQYSESQFYRTDEKITTPACLNESEMAFFDSLQSEEAFGNVMDVKGRTSTQKPAFISSSPEEDDDKENHLKSNNTVSPFESNCKQSETKTILHQNQPSNDAETDEWMDSRRTKTSSLPLDKYLRGRESDENTLANLFTQDSEGFRVISHRRLQTRSPLKDRSHPVMKTYKSLEEEDDEEEEMLFTQDSQGNMVIKH</sequence>
<dbReference type="PaxDb" id="30732-ENSOMEP00000028645"/>
<feature type="compositionally biased region" description="Polar residues" evidence="1">
    <location>
        <begin position="285"/>
        <end position="296"/>
    </location>
</feature>
<feature type="compositionally biased region" description="Polar residues" evidence="1">
    <location>
        <begin position="171"/>
        <end position="200"/>
    </location>
</feature>
<feature type="region of interest" description="Disordered" evidence="1">
    <location>
        <begin position="1"/>
        <end position="91"/>
    </location>
</feature>
<reference evidence="2" key="1">
    <citation type="submission" date="2025-08" db="UniProtKB">
        <authorList>
            <consortium name="Ensembl"/>
        </authorList>
    </citation>
    <scope>IDENTIFICATION</scope>
</reference>
<keyword evidence="3" id="KW-1185">Reference proteome</keyword>
<evidence type="ECO:0000313" key="2">
    <source>
        <dbReference type="Ensembl" id="ENSOMEP00000028645.1"/>
    </source>
</evidence>
<evidence type="ECO:0000313" key="3">
    <source>
        <dbReference type="Proteomes" id="UP000261560"/>
    </source>
</evidence>
<organism evidence="2 3">
    <name type="scientific">Oryzias melastigma</name>
    <name type="common">Marine medaka</name>
    <dbReference type="NCBI Taxonomy" id="30732"/>
    <lineage>
        <taxon>Eukaryota</taxon>
        <taxon>Metazoa</taxon>
        <taxon>Chordata</taxon>
        <taxon>Craniata</taxon>
        <taxon>Vertebrata</taxon>
        <taxon>Euteleostomi</taxon>
        <taxon>Actinopterygii</taxon>
        <taxon>Neopterygii</taxon>
        <taxon>Teleostei</taxon>
        <taxon>Neoteleostei</taxon>
        <taxon>Acanthomorphata</taxon>
        <taxon>Ovalentaria</taxon>
        <taxon>Atherinomorphae</taxon>
        <taxon>Beloniformes</taxon>
        <taxon>Adrianichthyidae</taxon>
        <taxon>Oryziinae</taxon>
        <taxon>Oryzias</taxon>
    </lineage>
</organism>
<accession>A0A3B3DGV8</accession>
<proteinExistence type="predicted"/>
<reference evidence="2" key="2">
    <citation type="submission" date="2025-09" db="UniProtKB">
        <authorList>
            <consortium name="Ensembl"/>
        </authorList>
    </citation>
    <scope>IDENTIFICATION</scope>
</reference>
<feature type="region of interest" description="Disordered" evidence="1">
    <location>
        <begin position="143"/>
        <end position="220"/>
    </location>
</feature>
<dbReference type="Ensembl" id="ENSOMET00000017408.1">
    <property type="protein sequence ID" value="ENSOMEP00000028645.1"/>
    <property type="gene ID" value="ENSOMEG00000011828.1"/>
</dbReference>
<feature type="region of interest" description="Disordered" evidence="1">
    <location>
        <begin position="272"/>
        <end position="296"/>
    </location>
</feature>
<dbReference type="STRING" id="30732.ENSOMEP00000028645"/>
<dbReference type="OMA" id="QDPLFTC"/>
<feature type="compositionally biased region" description="Low complexity" evidence="1">
    <location>
        <begin position="1"/>
        <end position="19"/>
    </location>
</feature>
<evidence type="ECO:0000256" key="1">
    <source>
        <dbReference type="SAM" id="MobiDB-lite"/>
    </source>
</evidence>
<protein>
    <submittedName>
        <fullName evidence="2">Uncharacterized protein</fullName>
    </submittedName>
</protein>